<evidence type="ECO:0000259" key="6">
    <source>
        <dbReference type="Pfam" id="PF00728"/>
    </source>
</evidence>
<dbReference type="Gene3D" id="3.20.20.80">
    <property type="entry name" value="Glycosidases"/>
    <property type="match status" value="1"/>
</dbReference>
<feature type="domain" description="Glycoside hydrolase family 20 catalytic" evidence="6">
    <location>
        <begin position="147"/>
        <end position="479"/>
    </location>
</feature>
<dbReference type="Gene3D" id="3.30.379.10">
    <property type="entry name" value="Chitobiase/beta-hexosaminidase domain 2-like"/>
    <property type="match status" value="1"/>
</dbReference>
<dbReference type="SUPFAM" id="SSF55545">
    <property type="entry name" value="beta-N-acetylhexosaminidase-like domain"/>
    <property type="match status" value="1"/>
</dbReference>
<dbReference type="EMBL" id="CP146284">
    <property type="protein sequence ID" value="WWV66248.1"/>
    <property type="molecule type" value="Genomic_DNA"/>
</dbReference>
<evidence type="ECO:0000259" key="7">
    <source>
        <dbReference type="Pfam" id="PF00754"/>
    </source>
</evidence>
<dbReference type="CDD" id="cd06563">
    <property type="entry name" value="GH20_chitobiase-like"/>
    <property type="match status" value="1"/>
</dbReference>
<dbReference type="Pfam" id="PF00728">
    <property type="entry name" value="Glyco_hydro_20"/>
    <property type="match status" value="1"/>
</dbReference>
<evidence type="ECO:0000259" key="8">
    <source>
        <dbReference type="Pfam" id="PF02838"/>
    </source>
</evidence>
<dbReference type="InterPro" id="IPR000421">
    <property type="entry name" value="FA58C"/>
</dbReference>
<comment type="similarity">
    <text evidence="2">Belongs to the glycosyl hydrolase 20 family.</text>
</comment>
<evidence type="ECO:0000256" key="1">
    <source>
        <dbReference type="ARBA" id="ARBA00001231"/>
    </source>
</evidence>
<sequence>MTKCKLLYAICGLCLFIACQQKPRERLNLIPQVDSICIRNGYCQIRALKTIQIPAKWEKVGKLFIKDLSKKSSIFIQLTNQNANIKIIENPSLPAEAYQLNIKKDFILIETNDIPGLNHALVTLQQLIWNSTKGVLPELTITDHPRFSYRGIMLDCSRHFWEISELKKTIDQMAFFKLNTLHLHLTDNQGWRFAIDKYPQLTKKGSYYYDYPELSGKYYSKSDLKDLVNYASLRGITIIPEIDLPGHSISLLAGLPELSCQGGTFETYPEEREANKRKRVAEHMICIGNPQSLAFVEDVVDALTEIFPSPYIHLGGDEVGTNIWEKCPKCMALYRQQGMKDIHEIQDYFTKEVSRIVRSKGKTMIGWDEINTRNAASTDDILTIWQNDGKEQQKKALDRNISVIMCPKDPCYFDFGYARNPTRKVYEWEPIDETIPQELHSLVKGGQACLWTEFVTTQTDVEKMYYPRLCALAEVLWIKPKKKDWTDFYSRLTHFQSTFDLLDINYYIGEKVEDNWFNAVKEQPELIQPARIETNITAIKYYNPEYAFDGKEDTFFSSSYAVGQGDYFTVILNEAQTIKGIEVICDDSKEFLSHADLLISSDNTNFVKVGEFNKYGQASVSFAEKSIKAIKIDVKSKHFNRLTIREIHLLV</sequence>
<dbReference type="Pfam" id="PF00754">
    <property type="entry name" value="F5_F8_type_C"/>
    <property type="match status" value="1"/>
</dbReference>
<evidence type="ECO:0000256" key="3">
    <source>
        <dbReference type="ARBA" id="ARBA00012663"/>
    </source>
</evidence>
<keyword evidence="10" id="KW-1185">Reference proteome</keyword>
<dbReference type="Proteomes" id="UP001320603">
    <property type="component" value="Chromosome"/>
</dbReference>
<accession>A0ABZ2ILH5</accession>
<comment type="catalytic activity">
    <reaction evidence="1">
        <text>Hydrolysis of terminal non-reducing N-acetyl-D-hexosamine residues in N-acetyl-beta-D-hexosaminides.</text>
        <dbReference type="EC" id="3.2.1.52"/>
    </reaction>
</comment>
<feature type="domain" description="F5/8 type C" evidence="7">
    <location>
        <begin position="541"/>
        <end position="637"/>
    </location>
</feature>
<dbReference type="InterPro" id="IPR015883">
    <property type="entry name" value="Glyco_hydro_20_cat"/>
</dbReference>
<dbReference type="SUPFAM" id="SSF51445">
    <property type="entry name" value="(Trans)glycosidases"/>
    <property type="match status" value="1"/>
</dbReference>
<proteinExistence type="inferred from homology"/>
<dbReference type="InterPro" id="IPR015882">
    <property type="entry name" value="HEX_bac_N"/>
</dbReference>
<evidence type="ECO:0000313" key="9">
    <source>
        <dbReference type="EMBL" id="WWV66248.1"/>
    </source>
</evidence>
<dbReference type="Gene3D" id="2.60.120.260">
    <property type="entry name" value="Galactose-binding domain-like"/>
    <property type="match status" value="1"/>
</dbReference>
<dbReference type="EC" id="3.2.1.52" evidence="3"/>
<dbReference type="PANTHER" id="PTHR22600">
    <property type="entry name" value="BETA-HEXOSAMINIDASE"/>
    <property type="match status" value="1"/>
</dbReference>
<reference evidence="9 10" key="1">
    <citation type="submission" date="2024-02" db="EMBL/GenBank/DDBJ databases">
        <title>Whole genome sequencing of Parabacteroides sp. AD58.</title>
        <authorList>
            <person name="Chaplin A.V."/>
            <person name="Pikina A.P."/>
            <person name="Sokolova S.R."/>
            <person name="Korostin D.O."/>
            <person name="Efimov B.A."/>
        </authorList>
    </citation>
    <scope>NUCLEOTIDE SEQUENCE [LARGE SCALE GENOMIC DNA]</scope>
    <source>
        <strain evidence="9 10">AD58</strain>
    </source>
</reference>
<dbReference type="PANTHER" id="PTHR22600:SF57">
    <property type="entry name" value="BETA-N-ACETYLHEXOSAMINIDASE"/>
    <property type="match status" value="1"/>
</dbReference>
<evidence type="ECO:0000313" key="10">
    <source>
        <dbReference type="Proteomes" id="UP001320603"/>
    </source>
</evidence>
<evidence type="ECO:0000256" key="4">
    <source>
        <dbReference type="ARBA" id="ARBA00022801"/>
    </source>
</evidence>
<dbReference type="PRINTS" id="PR00738">
    <property type="entry name" value="GLHYDRLASE20"/>
</dbReference>
<dbReference type="Pfam" id="PF02838">
    <property type="entry name" value="Glyco_hydro_20b"/>
    <property type="match status" value="1"/>
</dbReference>
<keyword evidence="4" id="KW-0378">Hydrolase</keyword>
<gene>
    <name evidence="9" type="ORF">NEE14_014905</name>
</gene>
<dbReference type="InterPro" id="IPR029018">
    <property type="entry name" value="Hex-like_dom2"/>
</dbReference>
<keyword evidence="5" id="KW-0326">Glycosidase</keyword>
<dbReference type="InterPro" id="IPR017853">
    <property type="entry name" value="GH"/>
</dbReference>
<dbReference type="RefSeq" id="WP_251967474.1">
    <property type="nucleotide sequence ID" value="NZ_CP146284.1"/>
</dbReference>
<protein>
    <recommendedName>
        <fullName evidence="3">beta-N-acetylhexosaminidase</fullName>
        <ecNumber evidence="3">3.2.1.52</ecNumber>
    </recommendedName>
</protein>
<dbReference type="InterPro" id="IPR008979">
    <property type="entry name" value="Galactose-bd-like_sf"/>
</dbReference>
<name>A0ABZ2ILH5_9BACT</name>
<dbReference type="PROSITE" id="PS51257">
    <property type="entry name" value="PROKAR_LIPOPROTEIN"/>
    <property type="match status" value="1"/>
</dbReference>
<feature type="domain" description="Beta-hexosaminidase bacterial type N-terminal" evidence="8">
    <location>
        <begin position="28"/>
        <end position="144"/>
    </location>
</feature>
<evidence type="ECO:0000256" key="2">
    <source>
        <dbReference type="ARBA" id="ARBA00006285"/>
    </source>
</evidence>
<dbReference type="InterPro" id="IPR025705">
    <property type="entry name" value="Beta_hexosaminidase_sua/sub"/>
</dbReference>
<organism evidence="9 10">
    <name type="scientific">Parabacteroides absconsus</name>
    <dbReference type="NCBI Taxonomy" id="2951805"/>
    <lineage>
        <taxon>Bacteria</taxon>
        <taxon>Pseudomonadati</taxon>
        <taxon>Bacteroidota</taxon>
        <taxon>Bacteroidia</taxon>
        <taxon>Bacteroidales</taxon>
        <taxon>Tannerellaceae</taxon>
        <taxon>Parabacteroides</taxon>
    </lineage>
</organism>
<evidence type="ECO:0000256" key="5">
    <source>
        <dbReference type="ARBA" id="ARBA00023295"/>
    </source>
</evidence>
<dbReference type="SUPFAM" id="SSF49785">
    <property type="entry name" value="Galactose-binding domain-like"/>
    <property type="match status" value="1"/>
</dbReference>